<name>A0A1I4GKI3_9HYPH</name>
<gene>
    <name evidence="2" type="ORF">SAMN05192568_100338</name>
</gene>
<dbReference type="EMBL" id="FOTK01000003">
    <property type="protein sequence ID" value="SFL29993.1"/>
    <property type="molecule type" value="Genomic_DNA"/>
</dbReference>
<evidence type="ECO:0000313" key="3">
    <source>
        <dbReference type="Proteomes" id="UP000199048"/>
    </source>
</evidence>
<proteinExistence type="predicted"/>
<dbReference type="AlphaFoldDB" id="A0A1I4GKI3"/>
<dbReference type="Proteomes" id="UP000199048">
    <property type="component" value="Unassembled WGS sequence"/>
</dbReference>
<feature type="region of interest" description="Disordered" evidence="1">
    <location>
        <begin position="72"/>
        <end position="97"/>
    </location>
</feature>
<organism evidence="2 3">
    <name type="scientific">Methylobacterium pseudosasicola</name>
    <dbReference type="NCBI Taxonomy" id="582667"/>
    <lineage>
        <taxon>Bacteria</taxon>
        <taxon>Pseudomonadati</taxon>
        <taxon>Pseudomonadota</taxon>
        <taxon>Alphaproteobacteria</taxon>
        <taxon>Hyphomicrobiales</taxon>
        <taxon>Methylobacteriaceae</taxon>
        <taxon>Methylobacterium</taxon>
    </lineage>
</organism>
<keyword evidence="3" id="KW-1185">Reference proteome</keyword>
<sequence length="109" mass="11144">MRANTRRLVTEALPPLTLPKTAPCRSGQTSPMARLKRILCVLAALALPALGITVADTVHRAGETKALQAAAPAIPSGGAAAPSDPVTPARAARAEKTAAVARVDMEARS</sequence>
<dbReference type="STRING" id="582667.SAMN05192568_100338"/>
<evidence type="ECO:0000313" key="2">
    <source>
        <dbReference type="EMBL" id="SFL29993.1"/>
    </source>
</evidence>
<accession>A0A1I4GKI3</accession>
<evidence type="ECO:0000256" key="1">
    <source>
        <dbReference type="SAM" id="MobiDB-lite"/>
    </source>
</evidence>
<feature type="compositionally biased region" description="Low complexity" evidence="1">
    <location>
        <begin position="72"/>
        <end position="83"/>
    </location>
</feature>
<reference evidence="3" key="1">
    <citation type="submission" date="2016-10" db="EMBL/GenBank/DDBJ databases">
        <authorList>
            <person name="Varghese N."/>
            <person name="Submissions S."/>
        </authorList>
    </citation>
    <scope>NUCLEOTIDE SEQUENCE [LARGE SCALE GENOMIC DNA]</scope>
    <source>
        <strain evidence="3">BL36</strain>
    </source>
</reference>
<protein>
    <submittedName>
        <fullName evidence="2">Uncharacterized protein</fullName>
    </submittedName>
</protein>